<accession>A0ABR4B603</accession>
<evidence type="ECO:0000313" key="3">
    <source>
        <dbReference type="Proteomes" id="UP001590951"/>
    </source>
</evidence>
<sequence length="132" mass="14594">MAEPNTRVISNRAPTRVVLYKNLKTVDKIDETYYTNVALKANTKIRGTSHIIAGLRNDKLPLDEKENETLIVGIDIHPFCTQGMTANPSTAAMIATVDDNITQWPGSVRCQEGRDVGRARSNDGRVLVTLEI</sequence>
<keyword evidence="3" id="KW-1185">Reference proteome</keyword>
<dbReference type="Gene3D" id="3.30.420.10">
    <property type="entry name" value="Ribonuclease H-like superfamily/Ribonuclease H"/>
    <property type="match status" value="1"/>
</dbReference>
<dbReference type="EMBL" id="JBHFEH010000024">
    <property type="protein sequence ID" value="KAL2052833.1"/>
    <property type="molecule type" value="Genomic_DNA"/>
</dbReference>
<comment type="caution">
    <text evidence="2">The sequence shown here is derived from an EMBL/GenBank/DDBJ whole genome shotgun (WGS) entry which is preliminary data.</text>
</comment>
<dbReference type="SUPFAM" id="SSF53098">
    <property type="entry name" value="Ribonuclease H-like"/>
    <property type="match status" value="1"/>
</dbReference>
<evidence type="ECO:0000259" key="1">
    <source>
        <dbReference type="PROSITE" id="PS50822"/>
    </source>
</evidence>
<dbReference type="Proteomes" id="UP001590951">
    <property type="component" value="Unassembled WGS sequence"/>
</dbReference>
<gene>
    <name evidence="2" type="ORF">ABVK25_006772</name>
</gene>
<name>A0ABR4B603_9LECA</name>
<protein>
    <recommendedName>
        <fullName evidence="1">Piwi domain-containing protein</fullName>
    </recommendedName>
</protein>
<dbReference type="Pfam" id="PF02171">
    <property type="entry name" value="Piwi"/>
    <property type="match status" value="1"/>
</dbReference>
<proteinExistence type="predicted"/>
<organism evidence="2 3">
    <name type="scientific">Lepraria finkii</name>
    <dbReference type="NCBI Taxonomy" id="1340010"/>
    <lineage>
        <taxon>Eukaryota</taxon>
        <taxon>Fungi</taxon>
        <taxon>Dikarya</taxon>
        <taxon>Ascomycota</taxon>
        <taxon>Pezizomycotina</taxon>
        <taxon>Lecanoromycetes</taxon>
        <taxon>OSLEUM clade</taxon>
        <taxon>Lecanoromycetidae</taxon>
        <taxon>Lecanorales</taxon>
        <taxon>Lecanorineae</taxon>
        <taxon>Stereocaulaceae</taxon>
        <taxon>Lepraria</taxon>
    </lineage>
</organism>
<evidence type="ECO:0000313" key="2">
    <source>
        <dbReference type="EMBL" id="KAL2052833.1"/>
    </source>
</evidence>
<dbReference type="PROSITE" id="PS50822">
    <property type="entry name" value="PIWI"/>
    <property type="match status" value="1"/>
</dbReference>
<feature type="domain" description="Piwi" evidence="1">
    <location>
        <begin position="14"/>
        <end position="98"/>
    </location>
</feature>
<dbReference type="InterPro" id="IPR003165">
    <property type="entry name" value="Piwi"/>
</dbReference>
<dbReference type="InterPro" id="IPR036397">
    <property type="entry name" value="RNaseH_sf"/>
</dbReference>
<dbReference type="InterPro" id="IPR012337">
    <property type="entry name" value="RNaseH-like_sf"/>
</dbReference>
<reference evidence="2 3" key="1">
    <citation type="submission" date="2024-09" db="EMBL/GenBank/DDBJ databases">
        <title>Rethinking Asexuality: The Enigmatic Case of Functional Sexual Genes in Lepraria (Stereocaulaceae).</title>
        <authorList>
            <person name="Doellman M."/>
            <person name="Sun Y."/>
            <person name="Barcenas-Pena A."/>
            <person name="Lumbsch H.T."/>
            <person name="Grewe F."/>
        </authorList>
    </citation>
    <scope>NUCLEOTIDE SEQUENCE [LARGE SCALE GENOMIC DNA]</scope>
    <source>
        <strain evidence="2 3">Grewe 0041</strain>
    </source>
</reference>